<reference evidence="1" key="1">
    <citation type="journal article" date="2023" name="IScience">
        <title>Live-bearing cockroach genome reveals convergent evolutionary mechanisms linked to viviparity in insects and beyond.</title>
        <authorList>
            <person name="Fouks B."/>
            <person name="Harrison M.C."/>
            <person name="Mikhailova A.A."/>
            <person name="Marchal E."/>
            <person name="English S."/>
            <person name="Carruthers M."/>
            <person name="Jennings E.C."/>
            <person name="Chiamaka E.L."/>
            <person name="Frigard R.A."/>
            <person name="Pippel M."/>
            <person name="Attardo G.M."/>
            <person name="Benoit J.B."/>
            <person name="Bornberg-Bauer E."/>
            <person name="Tobe S.S."/>
        </authorList>
    </citation>
    <scope>NUCLEOTIDE SEQUENCE</scope>
    <source>
        <strain evidence="1">Stay&amp;Tobe</strain>
    </source>
</reference>
<dbReference type="Proteomes" id="UP001233999">
    <property type="component" value="Unassembled WGS sequence"/>
</dbReference>
<evidence type="ECO:0000313" key="2">
    <source>
        <dbReference type="Proteomes" id="UP001233999"/>
    </source>
</evidence>
<gene>
    <name evidence="1" type="ORF">L9F63_014371</name>
</gene>
<protein>
    <submittedName>
        <fullName evidence="1">Uncharacterized protein</fullName>
    </submittedName>
</protein>
<evidence type="ECO:0000313" key="1">
    <source>
        <dbReference type="EMBL" id="KAJ9594211.1"/>
    </source>
</evidence>
<feature type="non-terminal residue" evidence="1">
    <location>
        <position position="122"/>
    </location>
</feature>
<feature type="non-terminal residue" evidence="1">
    <location>
        <position position="1"/>
    </location>
</feature>
<reference evidence="1" key="2">
    <citation type="submission" date="2023-05" db="EMBL/GenBank/DDBJ databases">
        <authorList>
            <person name="Fouks B."/>
        </authorList>
    </citation>
    <scope>NUCLEOTIDE SEQUENCE</scope>
    <source>
        <strain evidence="1">Stay&amp;Tobe</strain>
        <tissue evidence="1">Testes</tissue>
    </source>
</reference>
<comment type="caution">
    <text evidence="1">The sequence shown here is derived from an EMBL/GenBank/DDBJ whole genome shotgun (WGS) entry which is preliminary data.</text>
</comment>
<sequence length="122" mass="13962">IIHIYRIYKHITAAYFSLNRETMDWFRAGKLELGNFEKFSSSRPARSQRNRKFKFAIQQEEATANTTPANSQANMEDEMTMRVCCADAFKLIETAKSEISVAPTLPSIFNGEKCLDNKEVSD</sequence>
<dbReference type="EMBL" id="JASPKZ010003064">
    <property type="protein sequence ID" value="KAJ9594211.1"/>
    <property type="molecule type" value="Genomic_DNA"/>
</dbReference>
<name>A0AAD8A8V3_DIPPU</name>
<proteinExistence type="predicted"/>
<organism evidence="1 2">
    <name type="scientific">Diploptera punctata</name>
    <name type="common">Pacific beetle cockroach</name>
    <dbReference type="NCBI Taxonomy" id="6984"/>
    <lineage>
        <taxon>Eukaryota</taxon>
        <taxon>Metazoa</taxon>
        <taxon>Ecdysozoa</taxon>
        <taxon>Arthropoda</taxon>
        <taxon>Hexapoda</taxon>
        <taxon>Insecta</taxon>
        <taxon>Pterygota</taxon>
        <taxon>Neoptera</taxon>
        <taxon>Polyneoptera</taxon>
        <taxon>Dictyoptera</taxon>
        <taxon>Blattodea</taxon>
        <taxon>Blaberoidea</taxon>
        <taxon>Blaberidae</taxon>
        <taxon>Diplopterinae</taxon>
        <taxon>Diploptera</taxon>
    </lineage>
</organism>
<dbReference type="AlphaFoldDB" id="A0AAD8A8V3"/>
<accession>A0AAD8A8V3</accession>
<keyword evidence="2" id="KW-1185">Reference proteome</keyword>